<dbReference type="AlphaFoldDB" id="A8LTP0"/>
<dbReference type="RefSeq" id="WP_012187265.1">
    <property type="nucleotide sequence ID" value="NC_009956.1"/>
</dbReference>
<dbReference type="HOGENOM" id="CLU_1029474_0_0_5"/>
<proteinExistence type="predicted"/>
<geneLocation type="plasmid" evidence="1 2">
    <name>pDSHI02</name>
</geneLocation>
<sequence length="270" mass="30088">MSIDYNDLQSKGVDIAAAINETFLNKFATSHHTANPSLYSGKQRFTQFDNDIEIAFKANTPLTFDFSRQVSRARFKRLWLQHLKIKGVPESTKLDEVLTTPPNVSLGCESVIFEVKIFDGKSNDVLLTVDFDWSLLTLAAISLDDGKLSMEPVRIGFSQRMAIIEEAIAARVSSKLSTLGVQQKPERPATFGDPSDPVWCAKLEKMIILLLNQVLAVQIANFIAEFELPRAIEVADGIAIDARLFGDTQRQSSGRRSHYRATDWHGSSIV</sequence>
<gene>
    <name evidence="1" type="ordered locus">Dshi_3879</name>
</gene>
<dbReference type="EMBL" id="CP000832">
    <property type="protein sequence ID" value="ABV95607.1"/>
    <property type="molecule type" value="Genomic_DNA"/>
</dbReference>
<dbReference type="KEGG" id="dsh:Dshi_3879"/>
<keyword evidence="1" id="KW-0614">Plasmid</keyword>
<reference evidence="2" key="1">
    <citation type="journal article" date="2010" name="ISME J.">
        <title>The complete genome sequence of the algal symbiont Dinoroseobacter shibae: a hitchhiker's guide to life in the sea.</title>
        <authorList>
            <person name="Wagner-Dobler I."/>
            <person name="Ballhausen B."/>
            <person name="Berger M."/>
            <person name="Brinkhoff T."/>
            <person name="Buchholz I."/>
            <person name="Bunk B."/>
            <person name="Cypionka H."/>
            <person name="Daniel R."/>
            <person name="Drepper T."/>
            <person name="Gerdts G."/>
            <person name="Hahnke S."/>
            <person name="Han C."/>
            <person name="Jahn D."/>
            <person name="Kalhoefer D."/>
            <person name="Kiss H."/>
            <person name="Klenk H.P."/>
            <person name="Kyrpides N."/>
            <person name="Liebl W."/>
            <person name="Liesegang H."/>
            <person name="Meincke L."/>
            <person name="Pati A."/>
            <person name="Petersen J."/>
            <person name="Piekarski T."/>
            <person name="Pommerenke C."/>
            <person name="Pradella S."/>
            <person name="Pukall R."/>
            <person name="Rabus R."/>
            <person name="Stackebrandt E."/>
            <person name="Thole S."/>
            <person name="Thompson L."/>
            <person name="Tielen P."/>
            <person name="Tomasch J."/>
            <person name="von Jan M."/>
            <person name="Wanphrut N."/>
            <person name="Wichels A."/>
            <person name="Zech H."/>
            <person name="Simon M."/>
        </authorList>
    </citation>
    <scope>NUCLEOTIDE SEQUENCE [LARGE SCALE GENOMIC DNA]</scope>
    <source>
        <strain evidence="2">DSM 16493 / NCIMB 14021 / DFL 12</strain>
        <plasmid evidence="2">Plasmid pDSHI02</plasmid>
    </source>
</reference>
<accession>A8LTP0</accession>
<name>A8LTP0_DINSH</name>
<evidence type="ECO:0000313" key="2">
    <source>
        <dbReference type="Proteomes" id="UP000006833"/>
    </source>
</evidence>
<keyword evidence="2" id="KW-1185">Reference proteome</keyword>
<evidence type="ECO:0000313" key="1">
    <source>
        <dbReference type="EMBL" id="ABV95607.1"/>
    </source>
</evidence>
<dbReference type="Proteomes" id="UP000006833">
    <property type="component" value="Plasmid pDSHI02"/>
</dbReference>
<organism evidence="1 2">
    <name type="scientific">Dinoroseobacter shibae (strain DSM 16493 / NCIMB 14021 / DFL 12)</name>
    <dbReference type="NCBI Taxonomy" id="398580"/>
    <lineage>
        <taxon>Bacteria</taxon>
        <taxon>Pseudomonadati</taxon>
        <taxon>Pseudomonadota</taxon>
        <taxon>Alphaproteobacteria</taxon>
        <taxon>Rhodobacterales</taxon>
        <taxon>Roseobacteraceae</taxon>
        <taxon>Dinoroseobacter</taxon>
    </lineage>
</organism>
<protein>
    <submittedName>
        <fullName evidence="1">Uncharacterized protein</fullName>
    </submittedName>
</protein>